<comment type="caution">
    <text evidence="5">The sequence shown here is derived from an EMBL/GenBank/DDBJ whole genome shotgun (WGS) entry which is preliminary data.</text>
</comment>
<dbReference type="PANTHER" id="PTHR21063:SF4">
    <property type="entry name" value="CD48 ANTIGEN-RELATED"/>
    <property type="match status" value="1"/>
</dbReference>
<dbReference type="InterPro" id="IPR003598">
    <property type="entry name" value="Ig_sub2"/>
</dbReference>
<evidence type="ECO:0000256" key="2">
    <source>
        <dbReference type="SAM" id="Phobius"/>
    </source>
</evidence>
<name>A0AA88TRX6_9TELE</name>
<reference evidence="5" key="1">
    <citation type="submission" date="2023-08" db="EMBL/GenBank/DDBJ databases">
        <title>Chromosome-level Genome Assembly of mud carp (Cirrhinus molitorella).</title>
        <authorList>
            <person name="Liu H."/>
        </authorList>
    </citation>
    <scope>NUCLEOTIDE SEQUENCE</scope>
    <source>
        <strain evidence="5">Prfri</strain>
        <tissue evidence="5">Muscle</tissue>
    </source>
</reference>
<dbReference type="SMART" id="SM00409">
    <property type="entry name" value="IG"/>
    <property type="match status" value="7"/>
</dbReference>
<feature type="signal peptide" evidence="3">
    <location>
        <begin position="1"/>
        <end position="21"/>
    </location>
</feature>
<dbReference type="SMART" id="SM00408">
    <property type="entry name" value="IGc2"/>
    <property type="match status" value="5"/>
</dbReference>
<evidence type="ECO:0000313" key="5">
    <source>
        <dbReference type="EMBL" id="KAK2906682.1"/>
    </source>
</evidence>
<dbReference type="PANTHER" id="PTHR21063">
    <property type="entry name" value="LFA-3"/>
    <property type="match status" value="1"/>
</dbReference>
<organism evidence="5 6">
    <name type="scientific">Cirrhinus molitorella</name>
    <name type="common">mud carp</name>
    <dbReference type="NCBI Taxonomy" id="172907"/>
    <lineage>
        <taxon>Eukaryota</taxon>
        <taxon>Metazoa</taxon>
        <taxon>Chordata</taxon>
        <taxon>Craniata</taxon>
        <taxon>Vertebrata</taxon>
        <taxon>Euteleostomi</taxon>
        <taxon>Actinopterygii</taxon>
        <taxon>Neopterygii</taxon>
        <taxon>Teleostei</taxon>
        <taxon>Ostariophysi</taxon>
        <taxon>Cypriniformes</taxon>
        <taxon>Cyprinidae</taxon>
        <taxon>Labeoninae</taxon>
        <taxon>Labeonini</taxon>
        <taxon>Cirrhinus</taxon>
    </lineage>
</organism>
<dbReference type="InterPro" id="IPR036179">
    <property type="entry name" value="Ig-like_dom_sf"/>
</dbReference>
<keyword evidence="6" id="KW-1185">Reference proteome</keyword>
<sequence length="867" mass="97058">MSGLFSALILLIIQGVSGVAADDMSVTEGGSVTLTTAVKANQQDKIRWYHNDIRIAEINGNLSKICTDVQCREGSELFRGRLKLDNQTGSLTIMNIRTTDAGDYLLKISHGHNEPDKRFSVTVHGFFSAGKDGVSVFVMVRDSVTFQTGVETNQQSKIRWYLSDTLIAQINGNHSKICTDVQCKNVTERFRGRLKLDQQTGSLTIMNITNTDAGVYELQISSKKHDEKDTIFSFAVHSVSGVAVDKVKEGDSVTLHTDVKTNQQDRIRWYYYNIRIAEINGNLSKICTDVQCNEGTEVFRVRLKLDHQTGSLTISNIRTTDAGDYHLLISHENNNDTDKRFSVTVDAISAAELDKMKKMGESVSLDPGVIKNPGDVMMWYFNETHIGEITGDQCKICTDDQCKERFSDRLKVDHQTGSLNITNTTITDSGLYYLQVDSSRFSIIRSFSVTITAISFDSPMLVCISAAQLDKMEKEGESVRLDPGVIAYPNDVMMWYFNDILIAKITGDQSKICTDVQCDERFRDRLEVDFQTGSLTITNTNTTDSGLYQLQINSSRFSIIRSFSVTVTVSFCFPWVDANPTTKHVFYPRNKIFTGMEGDSVTLQTDVTKTKDDKIKWYFNYILIAQINGDQSKTCTDVQCGDDNERFRDRLHLDSQTGSLTITNTRKTDSGVYTLVIINSNRKSEQFNVSIHAVSVKSVKKGESLTLGTSEIKNPSDVMTWHFNGILIAEITGDQSKVCTDDECKEKFRDRLELDDQTGSLTIADTRTTDSGRYELSKQVTSSNSYRRRRHSSSKKNVKSFEVTVIDSGQSPATIAGISVAVVLMFAAVAAVVIYYSRRSSRNEKCVKAETEKNKQELLRTTSSETE</sequence>
<evidence type="ECO:0000313" key="6">
    <source>
        <dbReference type="Proteomes" id="UP001187343"/>
    </source>
</evidence>
<dbReference type="AlphaFoldDB" id="A0AA88TRX6"/>
<dbReference type="SUPFAM" id="SSF48726">
    <property type="entry name" value="Immunoglobulin"/>
    <property type="match status" value="7"/>
</dbReference>
<evidence type="ECO:0000259" key="4">
    <source>
        <dbReference type="PROSITE" id="PS50835"/>
    </source>
</evidence>
<dbReference type="InterPro" id="IPR013783">
    <property type="entry name" value="Ig-like_fold"/>
</dbReference>
<keyword evidence="3" id="KW-0732">Signal</keyword>
<feature type="compositionally biased region" description="Basic and acidic residues" evidence="1">
    <location>
        <begin position="847"/>
        <end position="858"/>
    </location>
</feature>
<dbReference type="PROSITE" id="PS50835">
    <property type="entry name" value="IG_LIKE"/>
    <property type="match status" value="2"/>
</dbReference>
<keyword evidence="2" id="KW-0812">Transmembrane</keyword>
<evidence type="ECO:0000256" key="3">
    <source>
        <dbReference type="SAM" id="SignalP"/>
    </source>
</evidence>
<dbReference type="Gene3D" id="2.60.40.10">
    <property type="entry name" value="Immunoglobulins"/>
    <property type="match status" value="7"/>
</dbReference>
<feature type="chain" id="PRO_5041685775" description="Ig-like domain-containing protein" evidence="3">
    <location>
        <begin position="22"/>
        <end position="867"/>
    </location>
</feature>
<feature type="region of interest" description="Disordered" evidence="1">
    <location>
        <begin position="847"/>
        <end position="867"/>
    </location>
</feature>
<dbReference type="Pfam" id="PF13927">
    <property type="entry name" value="Ig_3"/>
    <property type="match status" value="1"/>
</dbReference>
<keyword evidence="2" id="KW-1133">Transmembrane helix</keyword>
<dbReference type="InterPro" id="IPR003599">
    <property type="entry name" value="Ig_sub"/>
</dbReference>
<gene>
    <name evidence="5" type="ORF">Q8A67_005667</name>
</gene>
<keyword evidence="2" id="KW-0472">Membrane</keyword>
<feature type="transmembrane region" description="Helical" evidence="2">
    <location>
        <begin position="815"/>
        <end position="836"/>
    </location>
</feature>
<dbReference type="InterPro" id="IPR013106">
    <property type="entry name" value="Ig_V-set"/>
</dbReference>
<evidence type="ECO:0000256" key="1">
    <source>
        <dbReference type="SAM" id="MobiDB-lite"/>
    </source>
</evidence>
<protein>
    <recommendedName>
        <fullName evidence="4">Ig-like domain-containing protein</fullName>
    </recommendedName>
</protein>
<dbReference type="Proteomes" id="UP001187343">
    <property type="component" value="Unassembled WGS sequence"/>
</dbReference>
<proteinExistence type="predicted"/>
<dbReference type="EMBL" id="JAUYZG010000005">
    <property type="protein sequence ID" value="KAK2906682.1"/>
    <property type="molecule type" value="Genomic_DNA"/>
</dbReference>
<accession>A0AA88TRX6</accession>
<dbReference type="Pfam" id="PF07686">
    <property type="entry name" value="V-set"/>
    <property type="match status" value="3"/>
</dbReference>
<feature type="domain" description="Ig-like" evidence="4">
    <location>
        <begin position="588"/>
        <end position="690"/>
    </location>
</feature>
<dbReference type="InterPro" id="IPR007110">
    <property type="entry name" value="Ig-like_dom"/>
</dbReference>
<feature type="domain" description="Ig-like" evidence="4">
    <location>
        <begin position="14"/>
        <end position="122"/>
    </location>
</feature>